<comment type="caution">
    <text evidence="2">The sequence shown here is derived from an EMBL/GenBank/DDBJ whole genome shotgun (WGS) entry which is preliminary data.</text>
</comment>
<dbReference type="Proteomes" id="UP001494902">
    <property type="component" value="Unassembled WGS sequence"/>
</dbReference>
<evidence type="ECO:0000259" key="1">
    <source>
        <dbReference type="Pfam" id="PF18029"/>
    </source>
</evidence>
<organism evidence="2 3">
    <name type="scientific">Pseudonocardia nematodicida</name>
    <dbReference type="NCBI Taxonomy" id="1206997"/>
    <lineage>
        <taxon>Bacteria</taxon>
        <taxon>Bacillati</taxon>
        <taxon>Actinomycetota</taxon>
        <taxon>Actinomycetes</taxon>
        <taxon>Pseudonocardiales</taxon>
        <taxon>Pseudonocardiaceae</taxon>
        <taxon>Pseudonocardia</taxon>
    </lineage>
</organism>
<dbReference type="EMBL" id="JBEDNQ010000005">
    <property type="protein sequence ID" value="MEQ3551653.1"/>
    <property type="molecule type" value="Genomic_DNA"/>
</dbReference>
<dbReference type="Gene3D" id="3.10.180.10">
    <property type="entry name" value="2,3-Dihydroxybiphenyl 1,2-Dioxygenase, domain 1"/>
    <property type="match status" value="1"/>
</dbReference>
<gene>
    <name evidence="2" type="ORF">WIS52_14350</name>
</gene>
<dbReference type="Pfam" id="PF18029">
    <property type="entry name" value="Glyoxalase_6"/>
    <property type="match status" value="1"/>
</dbReference>
<dbReference type="PANTHER" id="PTHR35908">
    <property type="entry name" value="HYPOTHETICAL FUSION PROTEIN"/>
    <property type="match status" value="1"/>
</dbReference>
<dbReference type="RefSeq" id="WP_349298725.1">
    <property type="nucleotide sequence ID" value="NZ_JBEDNQ010000005.1"/>
</dbReference>
<dbReference type="InterPro" id="IPR029068">
    <property type="entry name" value="Glyas_Bleomycin-R_OHBP_Dase"/>
</dbReference>
<keyword evidence="3" id="KW-1185">Reference proteome</keyword>
<accession>A0ABV1KCQ9</accession>
<dbReference type="InterPro" id="IPR041581">
    <property type="entry name" value="Glyoxalase_6"/>
</dbReference>
<dbReference type="SUPFAM" id="SSF54593">
    <property type="entry name" value="Glyoxalase/Bleomycin resistance protein/Dihydroxybiphenyl dioxygenase"/>
    <property type="match status" value="1"/>
</dbReference>
<protein>
    <submittedName>
        <fullName evidence="2">VOC family protein</fullName>
    </submittedName>
</protein>
<evidence type="ECO:0000313" key="2">
    <source>
        <dbReference type="EMBL" id="MEQ3551653.1"/>
    </source>
</evidence>
<feature type="domain" description="Glyoxalase-like" evidence="1">
    <location>
        <begin position="19"/>
        <end position="127"/>
    </location>
</feature>
<evidence type="ECO:0000313" key="3">
    <source>
        <dbReference type="Proteomes" id="UP001494902"/>
    </source>
</evidence>
<sequence length="132" mass="14625">MITSTTPLPSRPIVGMYSFRTADPRSLGAFWAALMDLPVSEHSTDDLVMLDFEHAVAPQTWLFQRDDAGPATHPRIGLDLGTEDPEHWRALADRAEELGAALRSDNELGGVRWIEMDDPDGNPFRVFGPRPA</sequence>
<name>A0ABV1KCQ9_9PSEU</name>
<dbReference type="PANTHER" id="PTHR35908:SF1">
    <property type="entry name" value="CONSERVED PROTEIN"/>
    <property type="match status" value="1"/>
</dbReference>
<proteinExistence type="predicted"/>
<reference evidence="2 3" key="1">
    <citation type="submission" date="2024-03" db="EMBL/GenBank/DDBJ databases">
        <title>Draft genome sequence of Pseudonocardia nematodicida JCM 31783.</title>
        <authorList>
            <person name="Butdee W."/>
            <person name="Duangmal K."/>
        </authorList>
    </citation>
    <scope>NUCLEOTIDE SEQUENCE [LARGE SCALE GENOMIC DNA]</scope>
    <source>
        <strain evidence="2 3">JCM 31783</strain>
    </source>
</reference>